<evidence type="ECO:0000313" key="5">
    <source>
        <dbReference type="Proteomes" id="UP001056035"/>
    </source>
</evidence>
<dbReference type="Pfam" id="PF13883">
    <property type="entry name" value="CREG_beta-barrel"/>
    <property type="match status" value="1"/>
</dbReference>
<proteinExistence type="predicted"/>
<feature type="compositionally biased region" description="Pro residues" evidence="1">
    <location>
        <begin position="11"/>
        <end position="24"/>
    </location>
</feature>
<name>A0ABY5DYS9_9ACTN</name>
<dbReference type="PANTHER" id="PTHR13343">
    <property type="entry name" value="CREG1 PROTEIN"/>
    <property type="match status" value="1"/>
</dbReference>
<dbReference type="Pfam" id="PF10615">
    <property type="entry name" value="DUF2470"/>
    <property type="match status" value="1"/>
</dbReference>
<dbReference type="Gene3D" id="2.30.110.10">
    <property type="entry name" value="Electron Transport, Fmn-binding Protein, Chain A"/>
    <property type="match status" value="1"/>
</dbReference>
<evidence type="ECO:0000313" key="4">
    <source>
        <dbReference type="EMBL" id="UTI65992.1"/>
    </source>
</evidence>
<dbReference type="InterPro" id="IPR037119">
    <property type="entry name" value="Haem_oxidase_HugZ-like_sf"/>
</dbReference>
<organism evidence="4 5">
    <name type="scientific">Paraconexibacter antarcticus</name>
    <dbReference type="NCBI Taxonomy" id="2949664"/>
    <lineage>
        <taxon>Bacteria</taxon>
        <taxon>Bacillati</taxon>
        <taxon>Actinomycetota</taxon>
        <taxon>Thermoleophilia</taxon>
        <taxon>Solirubrobacterales</taxon>
        <taxon>Paraconexibacteraceae</taxon>
        <taxon>Paraconexibacter</taxon>
    </lineage>
</organism>
<evidence type="ECO:0000259" key="3">
    <source>
        <dbReference type="Pfam" id="PF13883"/>
    </source>
</evidence>
<dbReference type="EMBL" id="CP098502">
    <property type="protein sequence ID" value="UTI65992.1"/>
    <property type="molecule type" value="Genomic_DNA"/>
</dbReference>
<dbReference type="Proteomes" id="UP001056035">
    <property type="component" value="Chromosome"/>
</dbReference>
<accession>A0ABY5DYS9</accession>
<dbReference type="SUPFAM" id="SSF50475">
    <property type="entry name" value="FMN-binding split barrel"/>
    <property type="match status" value="1"/>
</dbReference>
<dbReference type="Gene3D" id="3.20.180.10">
    <property type="entry name" value="PNP-oxidase-like"/>
    <property type="match status" value="1"/>
</dbReference>
<gene>
    <name evidence="4" type="ORF">NBH00_07225</name>
</gene>
<dbReference type="InterPro" id="IPR012349">
    <property type="entry name" value="Split_barrel_FMN-bd"/>
</dbReference>
<feature type="region of interest" description="Disordered" evidence="1">
    <location>
        <begin position="1"/>
        <end position="27"/>
    </location>
</feature>
<evidence type="ECO:0000256" key="1">
    <source>
        <dbReference type="SAM" id="MobiDB-lite"/>
    </source>
</evidence>
<sequence>MPSGHDLTPAPADPGAPPPPPAPSPAEEARTLVAGAAVGTLATLSDDGGPWASTVTYGLTPQGFPVLLVSTMAEHGRNLARDPRASLAVTVATGATGAEEALDAARVTLAGRVVRPEGAAADAARAAHVAAVPSAAGYAGWDDFSLWVLEVERVRWVGGFARMASVDGAAYAAAEPDPTAPAAAGAIVHLNADHADALLDMAHGLAGRPDATAAPCVLIDRYGLVLRVEGPAGSRPTDVRLAFAEVATAPGDLRAATVELTHRARAQG</sequence>
<dbReference type="PANTHER" id="PTHR13343:SF24">
    <property type="entry name" value="OS07G0573800 PROTEIN"/>
    <property type="match status" value="1"/>
</dbReference>
<dbReference type="InterPro" id="IPR019595">
    <property type="entry name" value="DUF2470"/>
</dbReference>
<feature type="domain" description="CREG-like beta-barrel" evidence="3">
    <location>
        <begin position="24"/>
        <end position="172"/>
    </location>
</feature>
<reference evidence="4 5" key="1">
    <citation type="submission" date="2022-06" db="EMBL/GenBank/DDBJ databases">
        <title>Paraconexibacter antarcticus.</title>
        <authorList>
            <person name="Kim C.S."/>
        </authorList>
    </citation>
    <scope>NUCLEOTIDE SEQUENCE [LARGE SCALE GENOMIC DNA]</scope>
    <source>
        <strain evidence="4 5">02-257</strain>
    </source>
</reference>
<keyword evidence="5" id="KW-1185">Reference proteome</keyword>
<protein>
    <submittedName>
        <fullName evidence="4">Pyridoxamine 5'-phosphate oxidase family protein</fullName>
    </submittedName>
</protein>
<dbReference type="InterPro" id="IPR055343">
    <property type="entry name" value="CREG_beta-barrel"/>
</dbReference>
<dbReference type="RefSeq" id="WP_254572670.1">
    <property type="nucleotide sequence ID" value="NZ_CP098502.1"/>
</dbReference>
<evidence type="ECO:0000259" key="2">
    <source>
        <dbReference type="Pfam" id="PF10615"/>
    </source>
</evidence>
<feature type="domain" description="DUF2470" evidence="2">
    <location>
        <begin position="184"/>
        <end position="260"/>
    </location>
</feature>